<dbReference type="InterPro" id="IPR023120">
    <property type="entry name" value="WHTH_transcript_rep_HrcA_IDD"/>
</dbReference>
<evidence type="ECO:0000256" key="2">
    <source>
        <dbReference type="ARBA" id="ARBA00023015"/>
    </source>
</evidence>
<keyword evidence="1 6" id="KW-0678">Repressor</keyword>
<gene>
    <name evidence="6 8" type="primary">hrcA</name>
    <name evidence="8" type="ORF">F7732_07530</name>
</gene>
<comment type="similarity">
    <text evidence="6">Belongs to the HrcA family.</text>
</comment>
<feature type="domain" description="Heat-inducible transcription repressor HrcA C-terminal" evidence="7">
    <location>
        <begin position="104"/>
        <end position="322"/>
    </location>
</feature>
<dbReference type="PIRSF" id="PIRSF005485">
    <property type="entry name" value="HrcA"/>
    <property type="match status" value="1"/>
</dbReference>
<evidence type="ECO:0000259" key="7">
    <source>
        <dbReference type="Pfam" id="PF01628"/>
    </source>
</evidence>
<dbReference type="Gene3D" id="3.30.390.60">
    <property type="entry name" value="Heat-inducible transcription repressor hrca homolog, domain 3"/>
    <property type="match status" value="1"/>
</dbReference>
<keyword evidence="2 6" id="KW-0805">Transcription regulation</keyword>
<protein>
    <recommendedName>
        <fullName evidence="6">Heat-inducible transcription repressor HrcA</fullName>
    </recommendedName>
</protein>
<evidence type="ECO:0000313" key="9">
    <source>
        <dbReference type="Proteomes" id="UP000441354"/>
    </source>
</evidence>
<comment type="caution">
    <text evidence="8">The sequence shown here is derived from an EMBL/GenBank/DDBJ whole genome shotgun (WGS) entry which is preliminary data.</text>
</comment>
<accession>A0A7V7UWA1</accession>
<evidence type="ECO:0000256" key="3">
    <source>
        <dbReference type="ARBA" id="ARBA00023016"/>
    </source>
</evidence>
<dbReference type="InterPro" id="IPR021153">
    <property type="entry name" value="HrcA_C"/>
</dbReference>
<dbReference type="FunFam" id="1.10.10.10:FF:000049">
    <property type="entry name" value="Heat-inducible transcription repressor HrcA"/>
    <property type="match status" value="1"/>
</dbReference>
<dbReference type="InterPro" id="IPR029016">
    <property type="entry name" value="GAF-like_dom_sf"/>
</dbReference>
<dbReference type="HAMAP" id="MF_00081">
    <property type="entry name" value="HrcA"/>
    <property type="match status" value="1"/>
</dbReference>
<proteinExistence type="inferred from homology"/>
<evidence type="ECO:0000256" key="1">
    <source>
        <dbReference type="ARBA" id="ARBA00022491"/>
    </source>
</evidence>
<evidence type="ECO:0000256" key="6">
    <source>
        <dbReference type="HAMAP-Rule" id="MF_00081"/>
    </source>
</evidence>
<comment type="function">
    <text evidence="5 6">Negative regulator of class I heat shock genes (grpE-dnaK-dnaJ and groELS operons). Prevents heat-shock induction of these operons.</text>
</comment>
<keyword evidence="4 6" id="KW-0804">Transcription</keyword>
<evidence type="ECO:0000256" key="5">
    <source>
        <dbReference type="ARBA" id="ARBA00055319"/>
    </source>
</evidence>
<dbReference type="Proteomes" id="UP000441354">
    <property type="component" value="Unassembled WGS sequence"/>
</dbReference>
<dbReference type="SUPFAM" id="SSF55781">
    <property type="entry name" value="GAF domain-like"/>
    <property type="match status" value="1"/>
</dbReference>
<keyword evidence="3 6" id="KW-0346">Stress response</keyword>
<dbReference type="OrthoDB" id="9783139at2"/>
<name>A0A7V7UWA1_9BACI</name>
<dbReference type="GO" id="GO:0003677">
    <property type="term" value="F:DNA binding"/>
    <property type="evidence" value="ECO:0007669"/>
    <property type="project" value="InterPro"/>
</dbReference>
<dbReference type="Gene3D" id="1.10.10.10">
    <property type="entry name" value="Winged helix-like DNA-binding domain superfamily/Winged helix DNA-binding domain"/>
    <property type="match status" value="1"/>
</dbReference>
<keyword evidence="9" id="KW-1185">Reference proteome</keyword>
<dbReference type="NCBIfam" id="TIGR00331">
    <property type="entry name" value="hrcA"/>
    <property type="match status" value="1"/>
</dbReference>
<evidence type="ECO:0000313" key="8">
    <source>
        <dbReference type="EMBL" id="KAB2333925.1"/>
    </source>
</evidence>
<dbReference type="Gene3D" id="3.30.450.40">
    <property type="match status" value="1"/>
</dbReference>
<dbReference type="EMBL" id="WBOT01000002">
    <property type="protein sequence ID" value="KAB2333925.1"/>
    <property type="molecule type" value="Genomic_DNA"/>
</dbReference>
<dbReference type="GO" id="GO:0045892">
    <property type="term" value="P:negative regulation of DNA-templated transcription"/>
    <property type="evidence" value="ECO:0007669"/>
    <property type="project" value="UniProtKB-UniRule"/>
</dbReference>
<dbReference type="Pfam" id="PF01628">
    <property type="entry name" value="HrcA"/>
    <property type="match status" value="1"/>
</dbReference>
<reference evidence="8 9" key="1">
    <citation type="journal article" date="2014" name="Arch. Microbiol.">
        <title>Bacillus mesophilum sp. nov., strain IITR-54T, a novel 4-chlorobiphenyl dechlorinating bacterium.</title>
        <authorList>
            <person name="Manickam N."/>
            <person name="Singh N.K."/>
            <person name="Bajaj A."/>
            <person name="Kumar R.M."/>
            <person name="Kaur G."/>
            <person name="Kaur N."/>
            <person name="Bala M."/>
            <person name="Kumar A."/>
            <person name="Mayilraj S."/>
        </authorList>
    </citation>
    <scope>NUCLEOTIDE SEQUENCE [LARGE SCALE GENOMIC DNA]</scope>
    <source>
        <strain evidence="8 9">IITR-54</strain>
    </source>
</reference>
<organism evidence="8 9">
    <name type="scientific">Bacillus mesophilum</name>
    <dbReference type="NCBI Taxonomy" id="1071718"/>
    <lineage>
        <taxon>Bacteria</taxon>
        <taxon>Bacillati</taxon>
        <taxon>Bacillota</taxon>
        <taxon>Bacilli</taxon>
        <taxon>Bacillales</taxon>
        <taxon>Bacillaceae</taxon>
        <taxon>Bacillus</taxon>
    </lineage>
</organism>
<dbReference type="InterPro" id="IPR036388">
    <property type="entry name" value="WH-like_DNA-bd_sf"/>
</dbReference>
<dbReference type="SUPFAM" id="SSF46785">
    <property type="entry name" value="Winged helix' DNA-binding domain"/>
    <property type="match status" value="1"/>
</dbReference>
<sequence length="346" mass="39442">MLTDRQLLIFQVIVDDFIQSAQPVGSRSLSKKDEISFSSATIRNEMADLEELGFIEKTHTSSGRIPSEKGYRYYVDHLLSPQRLGKEDVYRVKSIFADRIYELEKIVQKSAKILSEMTNYTSIVLGPDLGENKLKKIQIVPLNEQTAIAIIVTDSGHVENRMFQLPENIDAGELEKLVNILNERLSGVPMDQLHNKIYKEVAVLLRQHISHYDYMLHSIAETIKAPAGEKLFFGGKMNMLSQPEFHDIDKVRNLMNMIEQEKGFYDLIRHHHSGIQVKIGRENNNEAIDNCSLITASYSVGKERLGTIAILGPTRMEYSRVISLLHYFSKDLSAVLTNLYQNENRG</sequence>
<dbReference type="PANTHER" id="PTHR34824">
    <property type="entry name" value="HEAT-INDUCIBLE TRANSCRIPTION REPRESSOR HRCA"/>
    <property type="match status" value="1"/>
</dbReference>
<dbReference type="AlphaFoldDB" id="A0A7V7UWA1"/>
<dbReference type="RefSeq" id="WP_151573292.1">
    <property type="nucleotide sequence ID" value="NZ_WBOT01000002.1"/>
</dbReference>
<evidence type="ECO:0000256" key="4">
    <source>
        <dbReference type="ARBA" id="ARBA00023163"/>
    </source>
</evidence>
<dbReference type="InterPro" id="IPR036390">
    <property type="entry name" value="WH_DNA-bd_sf"/>
</dbReference>
<dbReference type="PANTHER" id="PTHR34824:SF1">
    <property type="entry name" value="HEAT-INDUCIBLE TRANSCRIPTION REPRESSOR HRCA"/>
    <property type="match status" value="1"/>
</dbReference>
<dbReference type="InterPro" id="IPR002571">
    <property type="entry name" value="HrcA"/>
</dbReference>